<dbReference type="OrthoDB" id="2969827at2"/>
<proteinExistence type="predicted"/>
<dbReference type="Proteomes" id="UP000199087">
    <property type="component" value="Unassembled WGS sequence"/>
</dbReference>
<protein>
    <submittedName>
        <fullName evidence="1">Uncharacterized protein</fullName>
    </submittedName>
</protein>
<organism evidence="1 2">
    <name type="scientific">Neobacillus massiliamazoniensis</name>
    <dbReference type="NCBI Taxonomy" id="1499688"/>
    <lineage>
        <taxon>Bacteria</taxon>
        <taxon>Bacillati</taxon>
        <taxon>Bacillota</taxon>
        <taxon>Bacilli</taxon>
        <taxon>Bacillales</taxon>
        <taxon>Bacillaceae</taxon>
        <taxon>Neobacillus</taxon>
    </lineage>
</organism>
<reference evidence="2" key="1">
    <citation type="submission" date="2015-05" db="EMBL/GenBank/DDBJ databases">
        <authorList>
            <person name="Urmite Genomes"/>
        </authorList>
    </citation>
    <scope>NUCLEOTIDE SEQUENCE [LARGE SCALE GENOMIC DNA]</scope>
    <source>
        <strain evidence="2">LF1</strain>
    </source>
</reference>
<evidence type="ECO:0000313" key="2">
    <source>
        <dbReference type="Proteomes" id="UP000199087"/>
    </source>
</evidence>
<evidence type="ECO:0000313" key="1">
    <source>
        <dbReference type="EMBL" id="CRK82379.1"/>
    </source>
</evidence>
<dbReference type="AlphaFoldDB" id="A0A0U1NWI5"/>
<name>A0A0U1NWI5_9BACI</name>
<gene>
    <name evidence="1" type="ORF">BN000_02303</name>
</gene>
<dbReference type="EMBL" id="CVRB01000002">
    <property type="protein sequence ID" value="CRK82379.1"/>
    <property type="molecule type" value="Genomic_DNA"/>
</dbReference>
<keyword evidence="2" id="KW-1185">Reference proteome</keyword>
<accession>A0A0U1NWI5</accession>
<dbReference type="STRING" id="1499688.BN000_02303"/>
<sequence length="75" mass="8764">MFFKEKIVMELDDRYFTINDLQKAVVTQLKNEGKACQVIDLFTLLIDNKKYSIQQRNLNMSGVPVQQVILTQIEN</sequence>
<dbReference type="RefSeq" id="WP_090634289.1">
    <property type="nucleotide sequence ID" value="NZ_CVRB01000002.1"/>
</dbReference>